<keyword evidence="3" id="KW-0479">Metal-binding</keyword>
<keyword evidence="6" id="KW-0408">Iron</keyword>
<dbReference type="Proteomes" id="UP000008065">
    <property type="component" value="Unassembled WGS sequence"/>
</dbReference>
<protein>
    <recommendedName>
        <fullName evidence="11">HhH-GPD domain-containing protein</fullName>
    </recommendedName>
</protein>
<dbReference type="KEGG" id="nte:NEUTE1DRAFT132250"/>
<dbReference type="RefSeq" id="XP_009854801.1">
    <property type="nucleotide sequence ID" value="XM_009856499.1"/>
</dbReference>
<keyword evidence="13" id="KW-1185">Reference proteome</keyword>
<dbReference type="PANTHER" id="PTHR42944">
    <property type="entry name" value="ADENINE DNA GLYCOSYLASE"/>
    <property type="match status" value="1"/>
</dbReference>
<evidence type="ECO:0000256" key="4">
    <source>
        <dbReference type="ARBA" id="ARBA00022763"/>
    </source>
</evidence>
<comment type="cofactor">
    <cofactor evidence="1">
        <name>[4Fe-4S] cluster</name>
        <dbReference type="ChEBI" id="CHEBI:49883"/>
    </cofactor>
</comment>
<keyword evidence="9" id="KW-0326">Glycosidase</keyword>
<dbReference type="GO" id="GO:0000701">
    <property type="term" value="F:purine-specific mismatch base pair DNA N-glycosylase activity"/>
    <property type="evidence" value="ECO:0007669"/>
    <property type="project" value="TreeGrafter"/>
</dbReference>
<feature type="region of interest" description="Disordered" evidence="10">
    <location>
        <begin position="556"/>
        <end position="592"/>
    </location>
</feature>
<keyword evidence="5" id="KW-0378">Hydrolase</keyword>
<feature type="compositionally biased region" description="Low complexity" evidence="10">
    <location>
        <begin position="149"/>
        <end position="166"/>
    </location>
</feature>
<dbReference type="InterPro" id="IPR003265">
    <property type="entry name" value="HhH-GPD_domain"/>
</dbReference>
<dbReference type="FunFam" id="1.10.340.30:FF:000038">
    <property type="entry name" value="DNA glycosylase"/>
    <property type="match status" value="1"/>
</dbReference>
<dbReference type="PANTHER" id="PTHR42944:SF1">
    <property type="entry name" value="ADENINE DNA GLYCOSYLASE"/>
    <property type="match status" value="1"/>
</dbReference>
<evidence type="ECO:0000256" key="1">
    <source>
        <dbReference type="ARBA" id="ARBA00001966"/>
    </source>
</evidence>
<name>F8MWA8_NEUT8</name>
<proteinExistence type="inferred from homology"/>
<keyword evidence="8" id="KW-0234">DNA repair</keyword>
<evidence type="ECO:0000256" key="5">
    <source>
        <dbReference type="ARBA" id="ARBA00022801"/>
    </source>
</evidence>
<dbReference type="HOGENOM" id="CLU_016935_0_0_1"/>
<evidence type="ECO:0000256" key="7">
    <source>
        <dbReference type="ARBA" id="ARBA00023014"/>
    </source>
</evidence>
<dbReference type="VEuPathDB" id="FungiDB:NEUTE1DRAFT_132250"/>
<dbReference type="CDD" id="cd00056">
    <property type="entry name" value="ENDO3c"/>
    <property type="match status" value="1"/>
</dbReference>
<feature type="domain" description="HhH-GPD" evidence="11">
    <location>
        <begin position="405"/>
        <end position="548"/>
    </location>
</feature>
<evidence type="ECO:0000313" key="13">
    <source>
        <dbReference type="Proteomes" id="UP000008065"/>
    </source>
</evidence>
<dbReference type="GO" id="GO:0032357">
    <property type="term" value="F:oxidized purine DNA binding"/>
    <property type="evidence" value="ECO:0007669"/>
    <property type="project" value="TreeGrafter"/>
</dbReference>
<dbReference type="InterPro" id="IPR011257">
    <property type="entry name" value="DNA_glycosylase"/>
</dbReference>
<dbReference type="SUPFAM" id="SSF48150">
    <property type="entry name" value="DNA-glycosylase"/>
    <property type="match status" value="1"/>
</dbReference>
<sequence>MTHTSTATAAQSGSITTIKQEDGVSIPIKPEHDSFSLSDLPAFVREDNGMEVIFEDDGMEVIFEDAHLEEEDADVQEEGIAVIKFGPHHGSNHANKFGPNCPRTITKRKPEFQEDEPRTKSDEDSDSDSDTAFESMSLGTRKRQKTKTGRANTTASTTTTTGMRPETTTVLPTKQIIAQIFSSSSPRAHSDIHTYPLPPDQPHRHSYHNPLLLSFPGSSNSCSTGKSTAAARKHRDALLTWFDTYCAARQMPWRKAWVDASPLLCPASGIPSPSITITTTSAPASASASKPPTSSFQPTSDSLVGPKVKASPPIPESVLLFPNLAASILRAQAEAEAQKQQAQAEAEARARAHAQAKVEAEAKAKSQKQAQTLQSLRSTIAQRFYETLLSEILRQIFRETDQEQAIQNITTQYNRWIKAFPTMEDLAKAKEEEVEELSDDIRATRLHKAARQVCEGKSYRCIETIRLPTTVEKLQNLSGVGPHTAGVVAAVVFGRAEPMVIWDVTRVLARQLGIRADANKKGTRELIWEAARRLVEQVAWDGVEAKEEAKAKRLGISKKRTRKNMNEGESVVDGEDRRRNRGPPPLSDRPGRWGQALMELGAAVCLAAPKTPLCHLCPIQATCRAYAEGLEIARKEGMVVGNEATKKEQDRQALKKMKVGKLQKQKVVDIEDAACSLCPSPSSLSLSPFSSEVSATKIKKENQDHEIWQPGEDLGDTDSDTEVHYLGTVPKTALPSTKEDTLTTQDTTQQTNNLNKDENAISTSFYERNSWLKLPVNFRRSKPIPDYLDLTARELSLLIAPNIPTLLKESKPEKKTTAPRPSKNIDLSTNGFRGMYPPRTRALYS</sequence>
<feature type="region of interest" description="Disordered" evidence="10">
    <location>
        <begin position="808"/>
        <end position="845"/>
    </location>
</feature>
<feature type="compositionally biased region" description="Basic and acidic residues" evidence="10">
    <location>
        <begin position="346"/>
        <end position="364"/>
    </location>
</feature>
<organism evidence="12 13">
    <name type="scientific">Neurospora tetrasperma (strain FGSC 2508 / ATCC MYA-4615 / P0657)</name>
    <dbReference type="NCBI Taxonomy" id="510951"/>
    <lineage>
        <taxon>Eukaryota</taxon>
        <taxon>Fungi</taxon>
        <taxon>Dikarya</taxon>
        <taxon>Ascomycota</taxon>
        <taxon>Pezizomycotina</taxon>
        <taxon>Sordariomycetes</taxon>
        <taxon>Sordariomycetidae</taxon>
        <taxon>Sordariales</taxon>
        <taxon>Sordariaceae</taxon>
        <taxon>Neurospora</taxon>
    </lineage>
</organism>
<evidence type="ECO:0000256" key="8">
    <source>
        <dbReference type="ARBA" id="ARBA00023204"/>
    </source>
</evidence>
<dbReference type="SMART" id="SM00478">
    <property type="entry name" value="ENDO3c"/>
    <property type="match status" value="1"/>
</dbReference>
<reference evidence="13" key="1">
    <citation type="journal article" date="2011" name="Genetics">
        <title>Massive changes in genome architecture accompany the transition to self-fertility in the filamentous fungus Neurospora tetrasperma.</title>
        <authorList>
            <person name="Ellison C.E."/>
            <person name="Stajich J.E."/>
            <person name="Jacobson D.J."/>
            <person name="Natvig D.O."/>
            <person name="Lapidus A."/>
            <person name="Foster B."/>
            <person name="Aerts A."/>
            <person name="Riley R."/>
            <person name="Lindquist E.A."/>
            <person name="Grigoriev I.V."/>
            <person name="Taylor J.W."/>
        </authorList>
    </citation>
    <scope>NUCLEOTIDE SEQUENCE [LARGE SCALE GENOMIC DNA]</scope>
    <source>
        <strain evidence="13">FGSC 2508 / P0657</strain>
    </source>
</reference>
<evidence type="ECO:0000256" key="6">
    <source>
        <dbReference type="ARBA" id="ARBA00023004"/>
    </source>
</evidence>
<feature type="region of interest" description="Disordered" evidence="10">
    <location>
        <begin position="281"/>
        <end position="308"/>
    </location>
</feature>
<evidence type="ECO:0000256" key="10">
    <source>
        <dbReference type="SAM" id="MobiDB-lite"/>
    </source>
</evidence>
<dbReference type="Gene3D" id="1.10.1670.10">
    <property type="entry name" value="Helix-hairpin-Helix base-excision DNA repair enzymes (C-terminal)"/>
    <property type="match status" value="2"/>
</dbReference>
<evidence type="ECO:0000256" key="3">
    <source>
        <dbReference type="ARBA" id="ARBA00022723"/>
    </source>
</evidence>
<evidence type="ECO:0000259" key="11">
    <source>
        <dbReference type="SMART" id="SM00478"/>
    </source>
</evidence>
<dbReference type="EMBL" id="GL891307">
    <property type="protein sequence ID" value="EGO54903.1"/>
    <property type="molecule type" value="Genomic_DNA"/>
</dbReference>
<comment type="similarity">
    <text evidence="2">Belongs to the Nth/MutY family.</text>
</comment>
<evidence type="ECO:0000256" key="9">
    <source>
        <dbReference type="ARBA" id="ARBA00023295"/>
    </source>
</evidence>
<dbReference type="GO" id="GO:0051536">
    <property type="term" value="F:iron-sulfur cluster binding"/>
    <property type="evidence" value="ECO:0007669"/>
    <property type="project" value="UniProtKB-KW"/>
</dbReference>
<evidence type="ECO:0000313" key="12">
    <source>
        <dbReference type="EMBL" id="EGO54903.1"/>
    </source>
</evidence>
<feature type="compositionally biased region" description="Low complexity" evidence="10">
    <location>
        <begin position="281"/>
        <end position="295"/>
    </location>
</feature>
<dbReference type="GO" id="GO:0006285">
    <property type="term" value="P:base-excision repair, AP site formation"/>
    <property type="evidence" value="ECO:0007669"/>
    <property type="project" value="UniProtKB-ARBA"/>
</dbReference>
<feature type="region of interest" description="Disordered" evidence="10">
    <location>
        <begin position="1"/>
        <end position="31"/>
    </location>
</feature>
<feature type="compositionally biased region" description="Polar residues" evidence="10">
    <location>
        <begin position="1"/>
        <end position="18"/>
    </location>
</feature>
<dbReference type="Gene3D" id="1.10.340.30">
    <property type="entry name" value="Hypothetical protein, domain 2"/>
    <property type="match status" value="1"/>
</dbReference>
<feature type="compositionally biased region" description="Basic and acidic residues" evidence="10">
    <location>
        <begin position="108"/>
        <end position="122"/>
    </location>
</feature>
<dbReference type="Pfam" id="PF00730">
    <property type="entry name" value="HhH-GPD"/>
    <property type="match status" value="1"/>
</dbReference>
<feature type="region of interest" description="Disordered" evidence="10">
    <location>
        <begin position="86"/>
        <end position="166"/>
    </location>
</feature>
<dbReference type="GO" id="GO:0046872">
    <property type="term" value="F:metal ion binding"/>
    <property type="evidence" value="ECO:0007669"/>
    <property type="project" value="UniProtKB-KW"/>
</dbReference>
<keyword evidence="7" id="KW-0411">Iron-sulfur</keyword>
<dbReference type="GO" id="GO:0005634">
    <property type="term" value="C:nucleus"/>
    <property type="evidence" value="ECO:0007669"/>
    <property type="project" value="TreeGrafter"/>
</dbReference>
<keyword evidence="4" id="KW-0227">DNA damage</keyword>
<dbReference type="InterPro" id="IPR023170">
    <property type="entry name" value="HhH_base_excis_C"/>
</dbReference>
<dbReference type="OrthoDB" id="10248838at2759"/>
<dbReference type="AlphaFoldDB" id="F8MWA8"/>
<dbReference type="GO" id="GO:0034039">
    <property type="term" value="F:8-oxo-7,8-dihydroguanine DNA N-glycosylase activity"/>
    <property type="evidence" value="ECO:0007669"/>
    <property type="project" value="TreeGrafter"/>
</dbReference>
<dbReference type="InterPro" id="IPR044298">
    <property type="entry name" value="MIG/MutY"/>
</dbReference>
<dbReference type="GO" id="GO:0035485">
    <property type="term" value="F:adenine/guanine mispair binding"/>
    <property type="evidence" value="ECO:0007669"/>
    <property type="project" value="TreeGrafter"/>
</dbReference>
<gene>
    <name evidence="12" type="ORF">NEUTE1DRAFT_132250</name>
</gene>
<feature type="region of interest" description="Disordered" evidence="10">
    <location>
        <begin position="340"/>
        <end position="371"/>
    </location>
</feature>
<dbReference type="GeneID" id="20825626"/>
<evidence type="ECO:0000256" key="2">
    <source>
        <dbReference type="ARBA" id="ARBA00008343"/>
    </source>
</evidence>
<accession>F8MWA8</accession>
<dbReference type="GO" id="GO:0006298">
    <property type="term" value="P:mismatch repair"/>
    <property type="evidence" value="ECO:0007669"/>
    <property type="project" value="TreeGrafter"/>
</dbReference>